<feature type="domain" description="HTH lacI-type" evidence="5">
    <location>
        <begin position="3"/>
        <end position="57"/>
    </location>
</feature>
<dbReference type="SUPFAM" id="SSF53822">
    <property type="entry name" value="Periplasmic binding protein-like I"/>
    <property type="match status" value="1"/>
</dbReference>
<reference evidence="7" key="1">
    <citation type="submission" date="2018-02" db="EMBL/GenBank/DDBJ databases">
        <title>Draft genome sequencing of Rhodococcus opacus KU647198.</title>
        <authorList>
            <person name="Zheng B.-X."/>
        </authorList>
    </citation>
    <scope>NUCLEOTIDE SEQUENCE [LARGE SCALE GENOMIC DNA]</scope>
    <source>
        <strain evidence="7">04-OD7</strain>
    </source>
</reference>
<protein>
    <submittedName>
        <fullName evidence="6">LacI family transcriptional regulator</fullName>
    </submittedName>
</protein>
<proteinExistence type="predicted"/>
<dbReference type="InterPro" id="IPR010982">
    <property type="entry name" value="Lambda_DNA-bd_dom_sf"/>
</dbReference>
<evidence type="ECO:0000256" key="3">
    <source>
        <dbReference type="ARBA" id="ARBA00023125"/>
    </source>
</evidence>
<dbReference type="Pfam" id="PF00356">
    <property type="entry name" value="LacI"/>
    <property type="match status" value="1"/>
</dbReference>
<accession>A0A2S8J093</accession>
<keyword evidence="3" id="KW-0238">DNA-binding</keyword>
<evidence type="ECO:0000256" key="2">
    <source>
        <dbReference type="ARBA" id="ARBA00023015"/>
    </source>
</evidence>
<dbReference type="CDD" id="cd01392">
    <property type="entry name" value="HTH_LacI"/>
    <property type="match status" value="1"/>
</dbReference>
<comment type="caution">
    <text evidence="6">The sequence shown here is derived from an EMBL/GenBank/DDBJ whole genome shotgun (WGS) entry which is preliminary data.</text>
</comment>
<gene>
    <name evidence="6" type="ORF">C5613_29040</name>
</gene>
<dbReference type="InterPro" id="IPR046335">
    <property type="entry name" value="LacI/GalR-like_sensor"/>
</dbReference>
<evidence type="ECO:0000256" key="4">
    <source>
        <dbReference type="ARBA" id="ARBA00023163"/>
    </source>
</evidence>
<dbReference type="GO" id="GO:0000976">
    <property type="term" value="F:transcription cis-regulatory region binding"/>
    <property type="evidence" value="ECO:0007669"/>
    <property type="project" value="TreeGrafter"/>
</dbReference>
<dbReference type="CDD" id="cd06278">
    <property type="entry name" value="PBP1_LacI-like"/>
    <property type="match status" value="1"/>
</dbReference>
<dbReference type="GO" id="GO:0003700">
    <property type="term" value="F:DNA-binding transcription factor activity"/>
    <property type="evidence" value="ECO:0007669"/>
    <property type="project" value="TreeGrafter"/>
</dbReference>
<evidence type="ECO:0000313" key="6">
    <source>
        <dbReference type="EMBL" id="PQP20002.1"/>
    </source>
</evidence>
<dbReference type="EMBL" id="PUIO01000042">
    <property type="protein sequence ID" value="PQP20002.1"/>
    <property type="molecule type" value="Genomic_DNA"/>
</dbReference>
<dbReference type="SUPFAM" id="SSF47413">
    <property type="entry name" value="lambda repressor-like DNA-binding domains"/>
    <property type="match status" value="1"/>
</dbReference>
<keyword evidence="1" id="KW-0678">Repressor</keyword>
<dbReference type="AlphaFoldDB" id="A0A2S8J093"/>
<dbReference type="InterPro" id="IPR000843">
    <property type="entry name" value="HTH_LacI"/>
</dbReference>
<dbReference type="InterPro" id="IPR028082">
    <property type="entry name" value="Peripla_BP_I"/>
</dbReference>
<name>A0A2S8J093_RHOOP</name>
<keyword evidence="2" id="KW-0805">Transcription regulation</keyword>
<evidence type="ECO:0000259" key="5">
    <source>
        <dbReference type="PROSITE" id="PS50932"/>
    </source>
</evidence>
<dbReference type="SMART" id="SM00354">
    <property type="entry name" value="HTH_LACI"/>
    <property type="match status" value="1"/>
</dbReference>
<dbReference type="PROSITE" id="PS50932">
    <property type="entry name" value="HTH_LACI_2"/>
    <property type="match status" value="1"/>
</dbReference>
<dbReference type="PANTHER" id="PTHR30146">
    <property type="entry name" value="LACI-RELATED TRANSCRIPTIONAL REPRESSOR"/>
    <property type="match status" value="1"/>
</dbReference>
<dbReference type="Pfam" id="PF13377">
    <property type="entry name" value="Peripla_BP_3"/>
    <property type="match status" value="1"/>
</dbReference>
<dbReference type="Proteomes" id="UP000239290">
    <property type="component" value="Unassembled WGS sequence"/>
</dbReference>
<dbReference type="RefSeq" id="WP_105419705.1">
    <property type="nucleotide sequence ID" value="NZ_PUIO01000042.1"/>
</dbReference>
<sequence>MAVTSHDVARLAGVSQPTVSRALRGDPRVAAGTRARVENAVAALGYVPSEAGRSLVTRKTKRVAIVVTDLTNPFYPHVISPLHDTLERHGYRMMVFTESSESQVSVEQLVDGSVDGVVLLTSNVGSPLPAELSRRRLPFVYLNRESSLGMGDAAVVDNELGGRMAAQRLIALGHKRIAGIFGPRDTSTGRDREVGFRLALADAGIALPSELTQLGPFEFDTGYRAAGELFALDNPPSAIFCGNDVIAIGAINAALAAGVDIPGDASVIGFDNIPMAAWEVFRLTTVGHDLTKMAQSAAELLIDHMINGESKPPRRVVLEPHLIERSTTSTPP</sequence>
<dbReference type="Gene3D" id="3.40.50.2300">
    <property type="match status" value="2"/>
</dbReference>
<evidence type="ECO:0000256" key="1">
    <source>
        <dbReference type="ARBA" id="ARBA00022491"/>
    </source>
</evidence>
<evidence type="ECO:0000313" key="7">
    <source>
        <dbReference type="Proteomes" id="UP000239290"/>
    </source>
</evidence>
<organism evidence="6 7">
    <name type="scientific">Rhodococcus opacus</name>
    <name type="common">Nocardia opaca</name>
    <dbReference type="NCBI Taxonomy" id="37919"/>
    <lineage>
        <taxon>Bacteria</taxon>
        <taxon>Bacillati</taxon>
        <taxon>Actinomycetota</taxon>
        <taxon>Actinomycetes</taxon>
        <taxon>Mycobacteriales</taxon>
        <taxon>Nocardiaceae</taxon>
        <taxon>Rhodococcus</taxon>
    </lineage>
</organism>
<dbReference type="Gene3D" id="1.10.260.40">
    <property type="entry name" value="lambda repressor-like DNA-binding domains"/>
    <property type="match status" value="1"/>
</dbReference>
<keyword evidence="4" id="KW-0804">Transcription</keyword>
<dbReference type="PANTHER" id="PTHR30146:SF148">
    <property type="entry name" value="HTH-TYPE TRANSCRIPTIONAL REPRESSOR PURR-RELATED"/>
    <property type="match status" value="1"/>
</dbReference>